<accession>A0ACC0IJT6</accession>
<keyword evidence="2" id="KW-1185">Reference proteome</keyword>
<protein>
    <submittedName>
        <fullName evidence="1">F-box/kelch-repeat protein</fullName>
    </submittedName>
</protein>
<comment type="caution">
    <text evidence="1">The sequence shown here is derived from an EMBL/GenBank/DDBJ whole genome shotgun (WGS) entry which is preliminary data.</text>
</comment>
<organism evidence="1 2">
    <name type="scientific">Camellia lanceoleosa</name>
    <dbReference type="NCBI Taxonomy" id="1840588"/>
    <lineage>
        <taxon>Eukaryota</taxon>
        <taxon>Viridiplantae</taxon>
        <taxon>Streptophyta</taxon>
        <taxon>Embryophyta</taxon>
        <taxon>Tracheophyta</taxon>
        <taxon>Spermatophyta</taxon>
        <taxon>Magnoliopsida</taxon>
        <taxon>eudicotyledons</taxon>
        <taxon>Gunneridae</taxon>
        <taxon>Pentapetalae</taxon>
        <taxon>asterids</taxon>
        <taxon>Ericales</taxon>
        <taxon>Theaceae</taxon>
        <taxon>Camellia</taxon>
    </lineage>
</organism>
<sequence>MGTILSSRARNSELYDVPQGETSKRQRISSSFYDENPRLIPSLPDEISIQILARLPRSCYLSVKLVSRSWKAAILSTELYEVRKELGTTEEWLYVLTKVENDKLMWHALDPQSRKWQRLPPMPNFTGEEGSRRGLYGLRMCKMVGSSFRAADAIRGWLGRKESLDRMPFCGCAVGAVNGCIYVLGGFSKALTLSCVWRYHPILNNWAEMSPMSIGRAYCKTGVLNKKLYVVGGVTRGRRGLTPLQTAEVFDPCTGLWSQVPSMPFSQTQVLPTAFLANLLKPIATGMTSYRGKLYVPQSLYCWPFFVDVGGEVYDPETNSWVEMPVGMGEGWPARQAGTKLSVIVNDDLYALDPSSFLNSAMIKVYNHEDDSWKVVAGDVRIRSFADAELPYLLAGFLGKLHVITKDANHNIAVMQAERQDHLSSSLASTSSTSIDDDDDDEDDDDSNLVGSESNEWKVIATRSAGSEELVNCLTLDI</sequence>
<proteinExistence type="predicted"/>
<dbReference type="Proteomes" id="UP001060215">
    <property type="component" value="Chromosome 3"/>
</dbReference>
<dbReference type="EMBL" id="CM045760">
    <property type="protein sequence ID" value="KAI8025152.1"/>
    <property type="molecule type" value="Genomic_DNA"/>
</dbReference>
<evidence type="ECO:0000313" key="1">
    <source>
        <dbReference type="EMBL" id="KAI8025152.1"/>
    </source>
</evidence>
<evidence type="ECO:0000313" key="2">
    <source>
        <dbReference type="Proteomes" id="UP001060215"/>
    </source>
</evidence>
<reference evidence="1 2" key="1">
    <citation type="journal article" date="2022" name="Plant J.">
        <title>Chromosome-level genome of Camellia lanceoleosa provides a valuable resource for understanding genome evolution and self-incompatibility.</title>
        <authorList>
            <person name="Gong W."/>
            <person name="Xiao S."/>
            <person name="Wang L."/>
            <person name="Liao Z."/>
            <person name="Chang Y."/>
            <person name="Mo W."/>
            <person name="Hu G."/>
            <person name="Li W."/>
            <person name="Zhao G."/>
            <person name="Zhu H."/>
            <person name="Hu X."/>
            <person name="Ji K."/>
            <person name="Xiang X."/>
            <person name="Song Q."/>
            <person name="Yuan D."/>
            <person name="Jin S."/>
            <person name="Zhang L."/>
        </authorList>
    </citation>
    <scope>NUCLEOTIDE SEQUENCE [LARGE SCALE GENOMIC DNA]</scope>
    <source>
        <strain evidence="1">SQ_2022a</strain>
    </source>
</reference>
<gene>
    <name evidence="1" type="ORF">LOK49_LG02G02965</name>
</gene>
<name>A0ACC0IJT6_9ERIC</name>